<accession>A0A8H7CL26</accession>
<sequence>MSTLGKVEIEVATSGPRLPPELERVIFETAASEWPPMIPTTMLVAWRVKHWIEPLLYRLVHVSSALTQRRIFPVVPVDVLLKAIENQQSSLLEAVEYLFLQDIPASHSSMILGTIFSACPRITHLFSMVPLRSNLYTLSSIDCLRHLAFDALAPLSAEHFDFTHPLFRNVTHLQLLQRGYGGTSRYSSLSAIPNLTHIAFNSATLAVRLRTLLETLPRLQCIVVLSAIQTWDRARDLHRLEPQAASDERFVHIEQNDFHADWYNSAMGGSNFWDLAEEFLAVRRAGKVPRSMYSISDTDMRLPRSQTSNI</sequence>
<protein>
    <submittedName>
        <fullName evidence="1">Uncharacterized protein</fullName>
    </submittedName>
</protein>
<keyword evidence="2" id="KW-1185">Reference proteome</keyword>
<comment type="caution">
    <text evidence="1">The sequence shown here is derived from an EMBL/GenBank/DDBJ whole genome shotgun (WGS) entry which is preliminary data.</text>
</comment>
<evidence type="ECO:0000313" key="1">
    <source>
        <dbReference type="EMBL" id="KAF7341679.1"/>
    </source>
</evidence>
<reference evidence="1" key="1">
    <citation type="submission" date="2020-05" db="EMBL/GenBank/DDBJ databases">
        <title>Mycena genomes resolve the evolution of fungal bioluminescence.</title>
        <authorList>
            <person name="Tsai I.J."/>
        </authorList>
    </citation>
    <scope>NUCLEOTIDE SEQUENCE</scope>
    <source>
        <strain evidence="1">160909Yilan</strain>
    </source>
</reference>
<evidence type="ECO:0000313" key="2">
    <source>
        <dbReference type="Proteomes" id="UP000623467"/>
    </source>
</evidence>
<dbReference type="OrthoDB" id="3145912at2759"/>
<proteinExistence type="predicted"/>
<name>A0A8H7CL26_9AGAR</name>
<organism evidence="1 2">
    <name type="scientific">Mycena sanguinolenta</name>
    <dbReference type="NCBI Taxonomy" id="230812"/>
    <lineage>
        <taxon>Eukaryota</taxon>
        <taxon>Fungi</taxon>
        <taxon>Dikarya</taxon>
        <taxon>Basidiomycota</taxon>
        <taxon>Agaricomycotina</taxon>
        <taxon>Agaricomycetes</taxon>
        <taxon>Agaricomycetidae</taxon>
        <taxon>Agaricales</taxon>
        <taxon>Marasmiineae</taxon>
        <taxon>Mycenaceae</taxon>
        <taxon>Mycena</taxon>
    </lineage>
</organism>
<dbReference type="Proteomes" id="UP000623467">
    <property type="component" value="Unassembled WGS sequence"/>
</dbReference>
<dbReference type="AlphaFoldDB" id="A0A8H7CL26"/>
<dbReference type="EMBL" id="JACAZH010000027">
    <property type="protein sequence ID" value="KAF7341679.1"/>
    <property type="molecule type" value="Genomic_DNA"/>
</dbReference>
<gene>
    <name evidence="1" type="ORF">MSAN_02066200</name>
</gene>